<dbReference type="InParanoid" id="E0VRW6"/>
<keyword evidence="1" id="KW-0175">Coiled coil</keyword>
<dbReference type="Proteomes" id="UP000009046">
    <property type="component" value="Unassembled WGS sequence"/>
</dbReference>
<feature type="domain" description="A-kinase anchor protein 2 C-terminal" evidence="3">
    <location>
        <begin position="233"/>
        <end position="482"/>
    </location>
</feature>
<dbReference type="EMBL" id="AAZO01004835">
    <property type="status" value="NOT_ANNOTATED_CDS"/>
    <property type="molecule type" value="Genomic_DNA"/>
</dbReference>
<reference evidence="4" key="2">
    <citation type="submission" date="2007-04" db="EMBL/GenBank/DDBJ databases">
        <title>The genome of the human body louse.</title>
        <authorList>
            <consortium name="The Human Body Louse Genome Consortium"/>
            <person name="Kirkness E."/>
            <person name="Walenz B."/>
            <person name="Hass B."/>
            <person name="Bruggner R."/>
            <person name="Strausberg R."/>
        </authorList>
    </citation>
    <scope>NUCLEOTIDE SEQUENCE</scope>
    <source>
        <strain evidence="4">USDA</strain>
    </source>
</reference>
<dbReference type="CTD" id="8234009"/>
<evidence type="ECO:0000259" key="3">
    <source>
        <dbReference type="Pfam" id="PF15304"/>
    </source>
</evidence>
<keyword evidence="6" id="KW-1185">Reference proteome</keyword>
<proteinExistence type="predicted"/>
<feature type="region of interest" description="Disordered" evidence="2">
    <location>
        <begin position="27"/>
        <end position="146"/>
    </location>
</feature>
<reference evidence="4" key="1">
    <citation type="submission" date="2007-04" db="EMBL/GenBank/DDBJ databases">
        <title>Annotation of Pediculus humanus corporis strain USDA.</title>
        <authorList>
            <person name="Kirkness E."/>
            <person name="Hannick L."/>
            <person name="Hass B."/>
            <person name="Bruggner R."/>
            <person name="Lawson D."/>
            <person name="Bidwell S."/>
            <person name="Joardar V."/>
            <person name="Caler E."/>
            <person name="Walenz B."/>
            <person name="Inman J."/>
            <person name="Schobel S."/>
            <person name="Galinsky K."/>
            <person name="Amedeo P."/>
            <person name="Strausberg R."/>
        </authorList>
    </citation>
    <scope>NUCLEOTIDE SEQUENCE</scope>
    <source>
        <strain evidence="4">USDA</strain>
    </source>
</reference>
<dbReference type="AlphaFoldDB" id="E0VRW6"/>
<dbReference type="InterPro" id="IPR042779">
    <property type="entry name" value="MISP/MISP3-like"/>
</dbReference>
<dbReference type="eggNOG" id="ENOG502S80G">
    <property type="taxonomic scope" value="Eukaryota"/>
</dbReference>
<dbReference type="Pfam" id="PF15304">
    <property type="entry name" value="AKAP2_C"/>
    <property type="match status" value="1"/>
</dbReference>
<feature type="compositionally biased region" description="Low complexity" evidence="2">
    <location>
        <begin position="97"/>
        <end position="110"/>
    </location>
</feature>
<feature type="compositionally biased region" description="Polar residues" evidence="2">
    <location>
        <begin position="30"/>
        <end position="47"/>
    </location>
</feature>
<name>E0VRW6_PEDHC</name>
<evidence type="ECO:0000256" key="2">
    <source>
        <dbReference type="SAM" id="MobiDB-lite"/>
    </source>
</evidence>
<feature type="region of interest" description="Disordered" evidence="2">
    <location>
        <begin position="397"/>
        <end position="449"/>
    </location>
</feature>
<dbReference type="KEGG" id="phu:Phum_PHUM405430"/>
<feature type="compositionally biased region" description="Low complexity" evidence="2">
    <location>
        <begin position="293"/>
        <end position="302"/>
    </location>
</feature>
<evidence type="ECO:0000256" key="1">
    <source>
        <dbReference type="ARBA" id="ARBA00023054"/>
    </source>
</evidence>
<feature type="compositionally biased region" description="Polar residues" evidence="2">
    <location>
        <begin position="272"/>
        <end position="292"/>
    </location>
</feature>
<dbReference type="FunCoup" id="E0VRW6">
    <property type="interactions" value="1"/>
</dbReference>
<sequence length="484" mass="55442">MLSMEDRIALELQEQKEREEELRRLRKQLSYENSKDLCSSTKDNGNVSEDMCSIHTNDDSTYSEYGSEEKEHSLDGNNSRVNTPHSEDFIHRRTRSLDSVSSGHSSGSGSTLNDKDRGDSSHRKKISVRPYEDPQEDEDHSCLPAYKRMENETPIEREIRMAKEREEELRKEKGIVVVRGDAKIESFKIPKNLNKKDAVENDTRDVQHRIATNRIQQEIEEANERENELRTEGKILTTSEERVTRFTQLAEFAILENRHKDSRMKRSLSVSTLQVSDEGNNKNKINSAIKTPSSSSSSSLLSNRRRYAPNPAQKGIMQRFIATKGKIPFGSVNSESHIMGNDKNIRRGPIGRSITGIDSSALIRKGYVPAGEKIQEELKEMEKREEELRLQRAHNPVGPASFFHRSQPNLLNISDEEGGDDDDDGELHSWTSHKQHKKPSLRLSHSVSNPNLLDDDCLERVNIRMPNKRFSLLQQWEDRIQSAQ</sequence>
<dbReference type="VEuPathDB" id="VectorBase:PHUM405430"/>
<dbReference type="HOGENOM" id="CLU_564203_0_0_1"/>
<dbReference type="PANTHER" id="PTHR18839:SF0">
    <property type="entry name" value="MITOTIC INTERACTOR AND SUBSTRATE OF PLK1 ISOFORM X1-RELATED"/>
    <property type="match status" value="1"/>
</dbReference>
<organism>
    <name type="scientific">Pediculus humanus subsp. corporis</name>
    <name type="common">Body louse</name>
    <dbReference type="NCBI Taxonomy" id="121224"/>
    <lineage>
        <taxon>Eukaryota</taxon>
        <taxon>Metazoa</taxon>
        <taxon>Ecdysozoa</taxon>
        <taxon>Arthropoda</taxon>
        <taxon>Hexapoda</taxon>
        <taxon>Insecta</taxon>
        <taxon>Pterygota</taxon>
        <taxon>Neoptera</taxon>
        <taxon>Paraneoptera</taxon>
        <taxon>Psocodea</taxon>
        <taxon>Troctomorpha</taxon>
        <taxon>Phthiraptera</taxon>
        <taxon>Anoplura</taxon>
        <taxon>Pediculidae</taxon>
        <taxon>Pediculus</taxon>
    </lineage>
</organism>
<dbReference type="EMBL" id="DS235577">
    <property type="protein sequence ID" value="EEB16122.1"/>
    <property type="molecule type" value="Genomic_DNA"/>
</dbReference>
<accession>E0VRW6</accession>
<protein>
    <recommendedName>
        <fullName evidence="3">A-kinase anchor protein 2 C-terminal domain-containing protein</fullName>
    </recommendedName>
</protein>
<dbReference type="EnsemblMetazoa" id="PHUM405430-RA">
    <property type="protein sequence ID" value="PHUM405430-PA"/>
    <property type="gene ID" value="PHUM405430"/>
</dbReference>
<dbReference type="InterPro" id="IPR029304">
    <property type="entry name" value="AKAP2_C"/>
</dbReference>
<reference evidence="5" key="3">
    <citation type="submission" date="2020-05" db="UniProtKB">
        <authorList>
            <consortium name="EnsemblMetazoa"/>
        </authorList>
    </citation>
    <scope>IDENTIFICATION</scope>
    <source>
        <strain evidence="5">USDA</strain>
    </source>
</reference>
<feature type="compositionally biased region" description="Basic residues" evidence="2">
    <location>
        <begin position="431"/>
        <end position="440"/>
    </location>
</feature>
<dbReference type="OrthoDB" id="6512841at2759"/>
<dbReference type="PANTHER" id="PTHR18839">
    <property type="entry name" value="MITOTIC INTERACTOR AND SUBSTRATE OF PLK1 MISP FAMILY MEMBER"/>
    <property type="match status" value="1"/>
</dbReference>
<evidence type="ECO:0000313" key="4">
    <source>
        <dbReference type="EMBL" id="EEB16122.1"/>
    </source>
</evidence>
<feature type="compositionally biased region" description="Polar residues" evidence="2">
    <location>
        <begin position="75"/>
        <end position="84"/>
    </location>
</feature>
<dbReference type="OMA" id="YNIACVF"/>
<dbReference type="GeneID" id="8234009"/>
<feature type="region of interest" description="Disordered" evidence="2">
    <location>
        <begin position="272"/>
        <end position="303"/>
    </location>
</feature>
<gene>
    <name evidence="5" type="primary">8234009</name>
    <name evidence="4" type="ORF">Phum_PHUM405430</name>
</gene>
<dbReference type="STRING" id="121224.E0VRW6"/>
<dbReference type="RefSeq" id="XP_002428860.1">
    <property type="nucleotide sequence ID" value="XM_002428815.1"/>
</dbReference>
<evidence type="ECO:0000313" key="5">
    <source>
        <dbReference type="EnsemblMetazoa" id="PHUM405430-PA"/>
    </source>
</evidence>
<evidence type="ECO:0000313" key="6">
    <source>
        <dbReference type="Proteomes" id="UP000009046"/>
    </source>
</evidence>
<feature type="compositionally biased region" description="Acidic residues" evidence="2">
    <location>
        <begin position="414"/>
        <end position="425"/>
    </location>
</feature>